<proteinExistence type="predicted"/>
<evidence type="ECO:0000256" key="3">
    <source>
        <dbReference type="SAM" id="SignalP"/>
    </source>
</evidence>
<reference evidence="5" key="1">
    <citation type="submission" date="2020-03" db="EMBL/GenBank/DDBJ databases">
        <title>Transcriptomic Profiling of the Digestive Tract of the Rat Flea, Xenopsylla cheopis, Following Blood Feeding and Infection with Yersinia pestis.</title>
        <authorList>
            <person name="Bland D.M."/>
            <person name="Martens C.A."/>
            <person name="Virtaneva K."/>
            <person name="Kanakabandi K."/>
            <person name="Long D."/>
            <person name="Rosenke R."/>
            <person name="Saturday G.A."/>
            <person name="Hoyt F.H."/>
            <person name="Bruno D.P."/>
            <person name="Ribeiro J.M.C."/>
            <person name="Hinnebusch J."/>
        </authorList>
    </citation>
    <scope>NUCLEOTIDE SEQUENCE</scope>
</reference>
<dbReference type="AlphaFoldDB" id="A0A6M2E2S9"/>
<feature type="chain" id="PRO_5026745539" evidence="3">
    <location>
        <begin position="21"/>
        <end position="92"/>
    </location>
</feature>
<accession>A0A6M2E2S9</accession>
<dbReference type="Gene3D" id="2.60.120.260">
    <property type="entry name" value="Galactose-binding domain-like"/>
    <property type="match status" value="1"/>
</dbReference>
<dbReference type="Pfam" id="PF00055">
    <property type="entry name" value="Laminin_N"/>
    <property type="match status" value="1"/>
</dbReference>
<feature type="domain" description="Laminin N-terminal" evidence="4">
    <location>
        <begin position="44"/>
        <end position="92"/>
    </location>
</feature>
<evidence type="ECO:0000313" key="5">
    <source>
        <dbReference type="EMBL" id="NOV51808.1"/>
    </source>
</evidence>
<organism evidence="5">
    <name type="scientific">Xenopsylla cheopis</name>
    <name type="common">Oriental rat flea</name>
    <name type="synonym">Pulex cheopis</name>
    <dbReference type="NCBI Taxonomy" id="163159"/>
    <lineage>
        <taxon>Eukaryota</taxon>
        <taxon>Metazoa</taxon>
        <taxon>Ecdysozoa</taxon>
        <taxon>Arthropoda</taxon>
        <taxon>Hexapoda</taxon>
        <taxon>Insecta</taxon>
        <taxon>Pterygota</taxon>
        <taxon>Neoptera</taxon>
        <taxon>Endopterygota</taxon>
        <taxon>Siphonaptera</taxon>
        <taxon>Pulicidae</taxon>
        <taxon>Xenopsyllinae</taxon>
        <taxon>Xenopsylla</taxon>
    </lineage>
</organism>
<dbReference type="InterPro" id="IPR008211">
    <property type="entry name" value="Laminin_N"/>
</dbReference>
<name>A0A6M2E2S9_XENCH</name>
<keyword evidence="3" id="KW-0732">Signal</keyword>
<feature type="signal peptide" evidence="3">
    <location>
        <begin position="1"/>
        <end position="20"/>
    </location>
</feature>
<protein>
    <submittedName>
        <fullName evidence="5">Putative secreted protein</fullName>
    </submittedName>
</protein>
<keyword evidence="2" id="KW-0424">Laminin EGF-like domain</keyword>
<evidence type="ECO:0000259" key="4">
    <source>
        <dbReference type="PROSITE" id="PS51117"/>
    </source>
</evidence>
<dbReference type="EMBL" id="GIIL01008082">
    <property type="protein sequence ID" value="NOV51808.1"/>
    <property type="molecule type" value="Transcribed_RNA"/>
</dbReference>
<keyword evidence="1" id="KW-1015">Disulfide bond</keyword>
<evidence type="ECO:0000256" key="2">
    <source>
        <dbReference type="ARBA" id="ARBA00023292"/>
    </source>
</evidence>
<sequence>MNQGELLVLFLAACFTGALGQYVRNTAYSSSHRGHTPIRLHPCEQSSCYPNTGNLLLGRENRLHASSTCGLNGQQRYCIVSHLEDPKKVFLV</sequence>
<dbReference type="PROSITE" id="PS51117">
    <property type="entry name" value="LAMININ_NTER"/>
    <property type="match status" value="1"/>
</dbReference>
<evidence type="ECO:0000256" key="1">
    <source>
        <dbReference type="ARBA" id="ARBA00023157"/>
    </source>
</evidence>